<gene>
    <name evidence="3" type="ORF">ENT80_06230</name>
    <name evidence="2" type="ORF">ENU54_03125</name>
</gene>
<dbReference type="Gene3D" id="3.40.50.1010">
    <property type="entry name" value="5'-nuclease"/>
    <property type="match status" value="1"/>
</dbReference>
<feature type="domain" description="PIN" evidence="1">
    <location>
        <begin position="3"/>
        <end position="131"/>
    </location>
</feature>
<accession>A0A7V4A0L9</accession>
<comment type="caution">
    <text evidence="2">The sequence shown here is derived from an EMBL/GenBank/DDBJ whole genome shotgun (WGS) entry which is preliminary data.</text>
</comment>
<organism evidence="2">
    <name type="scientific">Thermus tengchongensis</name>
    <dbReference type="NCBI Taxonomy" id="1214928"/>
    <lineage>
        <taxon>Bacteria</taxon>
        <taxon>Thermotogati</taxon>
        <taxon>Deinococcota</taxon>
        <taxon>Deinococci</taxon>
        <taxon>Thermales</taxon>
        <taxon>Thermaceae</taxon>
        <taxon>Thermus</taxon>
    </lineage>
</organism>
<proteinExistence type="predicted"/>
<name>A0A7V4A0L9_9DEIN</name>
<dbReference type="AlphaFoldDB" id="A0A7V4A0L9"/>
<dbReference type="Pfam" id="PF01850">
    <property type="entry name" value="PIN"/>
    <property type="match status" value="1"/>
</dbReference>
<protein>
    <submittedName>
        <fullName evidence="2">PIN domain-containing protein</fullName>
    </submittedName>
</protein>
<evidence type="ECO:0000259" key="1">
    <source>
        <dbReference type="Pfam" id="PF01850"/>
    </source>
</evidence>
<dbReference type="EMBL" id="DTAB01000354">
    <property type="protein sequence ID" value="HGN85752.1"/>
    <property type="molecule type" value="Genomic_DNA"/>
</dbReference>
<sequence>MLFLETSGLLKLLVQEPFSERAREAFLAAKGIGACAFALTESVGVLYAMRRDGRLTRPQFRKALREPYDLWEGLTVVVPGYVTFQAAAELCAREPLKGADAVHLQAALDLQALGARPLFLTLDRTLYRVARAKGLAVVVSAFES</sequence>
<dbReference type="EMBL" id="DTCX01000180">
    <property type="protein sequence ID" value="HGL49586.1"/>
    <property type="molecule type" value="Genomic_DNA"/>
</dbReference>
<reference evidence="2" key="1">
    <citation type="journal article" date="2020" name="mSystems">
        <title>Genome- and Community-Level Interaction Insights into Carbon Utilization and Element Cycling Functions of Hydrothermarchaeota in Hydrothermal Sediment.</title>
        <authorList>
            <person name="Zhou Z."/>
            <person name="Liu Y."/>
            <person name="Xu W."/>
            <person name="Pan J."/>
            <person name="Luo Z.H."/>
            <person name="Li M."/>
        </authorList>
    </citation>
    <scope>NUCLEOTIDE SEQUENCE [LARGE SCALE GENOMIC DNA]</scope>
    <source>
        <strain evidence="3">SpSt-611</strain>
        <strain evidence="2">SpSt-679</strain>
    </source>
</reference>
<dbReference type="SUPFAM" id="SSF88723">
    <property type="entry name" value="PIN domain-like"/>
    <property type="match status" value="1"/>
</dbReference>
<dbReference type="CDD" id="cd09874">
    <property type="entry name" value="PIN_MT3492-like"/>
    <property type="match status" value="1"/>
</dbReference>
<dbReference type="InterPro" id="IPR002716">
    <property type="entry name" value="PIN_dom"/>
</dbReference>
<evidence type="ECO:0000313" key="3">
    <source>
        <dbReference type="EMBL" id="HGN85752.1"/>
    </source>
</evidence>
<evidence type="ECO:0000313" key="2">
    <source>
        <dbReference type="EMBL" id="HGL49586.1"/>
    </source>
</evidence>
<dbReference type="InterPro" id="IPR029060">
    <property type="entry name" value="PIN-like_dom_sf"/>
</dbReference>